<dbReference type="PANTHER" id="PTHR36432">
    <property type="match status" value="1"/>
</dbReference>
<reference evidence="4" key="1">
    <citation type="journal article" date="2019" name="Int. J. Syst. Evol. Microbiol.">
        <title>The Global Catalogue of Microorganisms (GCM) 10K type strain sequencing project: providing services to taxonomists for standard genome sequencing and annotation.</title>
        <authorList>
            <consortium name="The Broad Institute Genomics Platform"/>
            <consortium name="The Broad Institute Genome Sequencing Center for Infectious Disease"/>
            <person name="Wu L."/>
            <person name="Ma J."/>
        </authorList>
    </citation>
    <scope>NUCLEOTIDE SEQUENCE [LARGE SCALE GENOMIC DNA]</scope>
    <source>
        <strain evidence="4">CGMCC 1.18578</strain>
    </source>
</reference>
<evidence type="ECO:0000259" key="2">
    <source>
        <dbReference type="PROSITE" id="PS51740"/>
    </source>
</evidence>
<dbReference type="GO" id="GO:0003677">
    <property type="term" value="F:DNA binding"/>
    <property type="evidence" value="ECO:0007669"/>
    <property type="project" value="UniProtKB-KW"/>
</dbReference>
<dbReference type="InterPro" id="IPR007159">
    <property type="entry name" value="SpoVT-AbrB_dom"/>
</dbReference>
<evidence type="ECO:0000313" key="4">
    <source>
        <dbReference type="Proteomes" id="UP001596108"/>
    </source>
</evidence>
<dbReference type="SMART" id="SM00966">
    <property type="entry name" value="SpoVT_AbrB"/>
    <property type="match status" value="1"/>
</dbReference>
<dbReference type="InterPro" id="IPR052731">
    <property type="entry name" value="B_subtilis_Trans_State_Reg"/>
</dbReference>
<evidence type="ECO:0000313" key="3">
    <source>
        <dbReference type="EMBL" id="MFC5528438.1"/>
    </source>
</evidence>
<name>A0ABW0QUK3_9BACL</name>
<comment type="caution">
    <text evidence="3">The sequence shown here is derived from an EMBL/GenBank/DDBJ whole genome shotgun (WGS) entry which is preliminary data.</text>
</comment>
<proteinExistence type="predicted"/>
<dbReference type="RefSeq" id="WP_378110275.1">
    <property type="nucleotide sequence ID" value="NZ_JBHSNC010000010.1"/>
</dbReference>
<dbReference type="Pfam" id="PF04014">
    <property type="entry name" value="MazE_antitoxin"/>
    <property type="match status" value="1"/>
</dbReference>
<dbReference type="PANTHER" id="PTHR36432:SF4">
    <property type="entry name" value="TRANSITION STATE REGULATOR ABH-RELATED"/>
    <property type="match status" value="1"/>
</dbReference>
<gene>
    <name evidence="3" type="ORF">ACFPQ4_03100</name>
</gene>
<evidence type="ECO:0000256" key="1">
    <source>
        <dbReference type="PROSITE-ProRule" id="PRU01076"/>
    </source>
</evidence>
<dbReference type="InterPro" id="IPR037914">
    <property type="entry name" value="SpoVT-AbrB_sf"/>
</dbReference>
<feature type="domain" description="SpoVT-AbrB" evidence="2">
    <location>
        <begin position="6"/>
        <end position="48"/>
    </location>
</feature>
<accession>A0ABW0QUK3</accession>
<dbReference type="SUPFAM" id="SSF89447">
    <property type="entry name" value="AbrB/MazE/MraZ-like"/>
    <property type="match status" value="1"/>
</dbReference>
<dbReference type="PROSITE" id="PS51740">
    <property type="entry name" value="SPOVT_ABRB"/>
    <property type="match status" value="1"/>
</dbReference>
<organism evidence="3 4">
    <name type="scientific">Cohnella yongneupensis</name>
    <dbReference type="NCBI Taxonomy" id="425006"/>
    <lineage>
        <taxon>Bacteria</taxon>
        <taxon>Bacillati</taxon>
        <taxon>Bacillota</taxon>
        <taxon>Bacilli</taxon>
        <taxon>Bacillales</taxon>
        <taxon>Paenibacillaceae</taxon>
        <taxon>Cohnella</taxon>
    </lineage>
</organism>
<sequence>MLKATGIVRKVDDLGRVVIPIELRRTLGVDTLEIFVQGESIVLRKYAPGCTFCDNVEVAKVIHDKRVCKNCIALLNG</sequence>
<keyword evidence="4" id="KW-1185">Reference proteome</keyword>
<keyword evidence="1 3" id="KW-0238">DNA-binding</keyword>
<protein>
    <submittedName>
        <fullName evidence="3">AbrB/MazE/SpoVT family DNA-binding domain-containing protein</fullName>
    </submittedName>
</protein>
<dbReference type="Proteomes" id="UP001596108">
    <property type="component" value="Unassembled WGS sequence"/>
</dbReference>
<dbReference type="Gene3D" id="2.10.260.10">
    <property type="match status" value="1"/>
</dbReference>
<dbReference type="EMBL" id="JBHSNC010000010">
    <property type="protein sequence ID" value="MFC5528438.1"/>
    <property type="molecule type" value="Genomic_DNA"/>
</dbReference>